<dbReference type="NCBIfam" id="TIGR01551">
    <property type="entry name" value="major_capsid_P2"/>
    <property type="match status" value="1"/>
</dbReference>
<proteinExistence type="predicted"/>
<dbReference type="Proteomes" id="UP001236239">
    <property type="component" value="Unassembled WGS sequence"/>
</dbReference>
<reference evidence="1" key="1">
    <citation type="journal article" date="2023" name="Front. Microbiol.">
        <title>Phylogeography and host specificity of Pasteurellaceae pathogenic to sea-farmed fish in the north-east Atlantic.</title>
        <authorList>
            <person name="Gulla S."/>
            <person name="Colquhoun D.J."/>
            <person name="Olsen A.B."/>
            <person name="Spilsberg B."/>
            <person name="Lagesen K."/>
            <person name="Aakesson C.P."/>
            <person name="Strom S."/>
            <person name="Manji F."/>
            <person name="Birkbeck T.H."/>
            <person name="Nilsen H.K."/>
        </authorList>
    </citation>
    <scope>NUCLEOTIDE SEQUENCE</scope>
    <source>
        <strain evidence="1">TW16_20</strain>
    </source>
</reference>
<accession>A0AAJ6P0W7</accession>
<dbReference type="Pfam" id="PF05125">
    <property type="entry name" value="Phage_cap_P2"/>
    <property type="match status" value="1"/>
</dbReference>
<dbReference type="InterPro" id="IPR006441">
    <property type="entry name" value="Phage_P2_GpN"/>
</dbReference>
<protein>
    <submittedName>
        <fullName evidence="1">Phage major capsid protein, P2 family</fullName>
    </submittedName>
</protein>
<name>A0AAJ6P0W7_9PAST</name>
<dbReference type="EMBL" id="JASAYQ010000011">
    <property type="protein sequence ID" value="MDP8173117.1"/>
    <property type="molecule type" value="Genomic_DNA"/>
</dbReference>
<evidence type="ECO:0000313" key="2">
    <source>
        <dbReference type="Proteomes" id="UP001236239"/>
    </source>
</evidence>
<organism evidence="1 2">
    <name type="scientific">Phocoenobacter skyensis</name>
    <dbReference type="NCBI Taxonomy" id="97481"/>
    <lineage>
        <taxon>Bacteria</taxon>
        <taxon>Pseudomonadati</taxon>
        <taxon>Pseudomonadota</taxon>
        <taxon>Gammaproteobacteria</taxon>
        <taxon>Pasteurellales</taxon>
        <taxon>Pasteurellaceae</taxon>
        <taxon>Phocoenobacter</taxon>
    </lineage>
</organism>
<dbReference type="RefSeq" id="WP_306373729.1">
    <property type="nucleotide sequence ID" value="NZ_JASAYK010000002.1"/>
</dbReference>
<gene>
    <name evidence="1" type="ORF">QJU93_07075</name>
</gene>
<comment type="caution">
    <text evidence="1">The sequence shown here is derived from an EMBL/GenBank/DDBJ whole genome shotgun (WGS) entry which is preliminary data.</text>
</comment>
<evidence type="ECO:0000313" key="1">
    <source>
        <dbReference type="EMBL" id="MDP8173117.1"/>
    </source>
</evidence>
<sequence length="347" mass="39518">MHNETKQKFTGYIAQVAQLNGVTPEDVKEGFNVQPTIEQKIIDNVIHKSDFLKCINTQPVDQMQGELVGLGVAQAIASTTDTDEKERETKDIHNLTKRRYNCEKVDFDTHQKWSTIDSWRHKPDFQTKLASHTQKTIALNIMMMGFNGTHRAKNSNRTKYPLLQDVAKGWLQHIREEAPDHVMDGADTENKIKVGKGQDYKNLDALVKDAVDNMIHDVYADDTALVAICGRRLVDDKYFNLINKELTPTDELASQTLISQKQVGGLKAIRVPFFPRNAVLITRLDNLSVYFQKGTLRRSIINNPKRNRIEDFVSKNLDFQVEDYECVALIENISLEDKTEENTNLGG</sequence>
<dbReference type="AlphaFoldDB" id="A0AAJ6P0W7"/>